<evidence type="ECO:0000313" key="3">
    <source>
        <dbReference type="Proteomes" id="UP001157974"/>
    </source>
</evidence>
<dbReference type="PANTHER" id="PTHR11647:SF1">
    <property type="entry name" value="COLLAPSIN RESPONSE MEDIATOR PROTEIN"/>
    <property type="match status" value="1"/>
</dbReference>
<dbReference type="SUPFAM" id="SSF51556">
    <property type="entry name" value="Metallo-dependent hydrolases"/>
    <property type="match status" value="1"/>
</dbReference>
<evidence type="ECO:0000313" key="2">
    <source>
        <dbReference type="EMBL" id="KAJ8909050.1"/>
    </source>
</evidence>
<comment type="similarity">
    <text evidence="1">Belongs to the metallo-dependent hydrolases superfamily. Hydantoinase/dihydropyrimidinase family.</text>
</comment>
<organism evidence="2 3">
    <name type="scientific">Rhodosorus marinus</name>
    <dbReference type="NCBI Taxonomy" id="101924"/>
    <lineage>
        <taxon>Eukaryota</taxon>
        <taxon>Rhodophyta</taxon>
        <taxon>Stylonematophyceae</taxon>
        <taxon>Stylonematales</taxon>
        <taxon>Stylonemataceae</taxon>
        <taxon>Rhodosorus</taxon>
    </lineage>
</organism>
<name>A0AAV8V2G9_9RHOD</name>
<dbReference type="InterPro" id="IPR050378">
    <property type="entry name" value="Metallo-dep_Hydrolases_sf"/>
</dbReference>
<comment type="caution">
    <text evidence="2">The sequence shown here is derived from an EMBL/GenBank/DDBJ whole genome shotgun (WGS) entry which is preliminary data.</text>
</comment>
<evidence type="ECO:0008006" key="4">
    <source>
        <dbReference type="Google" id="ProtNLM"/>
    </source>
</evidence>
<dbReference type="EMBL" id="JAMWBK010000001">
    <property type="protein sequence ID" value="KAJ8909050.1"/>
    <property type="molecule type" value="Genomic_DNA"/>
</dbReference>
<gene>
    <name evidence="2" type="ORF">NDN08_005747</name>
</gene>
<dbReference type="PANTHER" id="PTHR11647">
    <property type="entry name" value="HYDRANTOINASE/DIHYDROPYRIMIDINASE FAMILY MEMBER"/>
    <property type="match status" value="1"/>
</dbReference>
<evidence type="ECO:0000256" key="1">
    <source>
        <dbReference type="ARBA" id="ARBA00008829"/>
    </source>
</evidence>
<reference evidence="2 3" key="1">
    <citation type="journal article" date="2023" name="Nat. Commun.">
        <title>Origin of minicircular mitochondrial genomes in red algae.</title>
        <authorList>
            <person name="Lee Y."/>
            <person name="Cho C.H."/>
            <person name="Lee Y.M."/>
            <person name="Park S.I."/>
            <person name="Yang J.H."/>
            <person name="West J.A."/>
            <person name="Bhattacharya D."/>
            <person name="Yoon H.S."/>
        </authorList>
    </citation>
    <scope>NUCLEOTIDE SEQUENCE [LARGE SCALE GENOMIC DNA]</scope>
    <source>
        <strain evidence="2 3">CCMP1338</strain>
        <tissue evidence="2">Whole cell</tissue>
    </source>
</reference>
<dbReference type="InterPro" id="IPR011059">
    <property type="entry name" value="Metal-dep_hydrolase_composite"/>
</dbReference>
<dbReference type="SUPFAM" id="SSF51338">
    <property type="entry name" value="Composite domain of metallo-dependent hydrolases"/>
    <property type="match status" value="1"/>
</dbReference>
<dbReference type="InterPro" id="IPR023100">
    <property type="entry name" value="D-aminoacylase_insert_dom_sf"/>
</dbReference>
<dbReference type="NCBIfam" id="NF006560">
    <property type="entry name" value="PRK09061.1"/>
    <property type="match status" value="1"/>
</dbReference>
<dbReference type="AlphaFoldDB" id="A0AAV8V2G9"/>
<dbReference type="Gene3D" id="3.30.1490.130">
    <property type="entry name" value="D-aminoacylase. Domain 3"/>
    <property type="match status" value="1"/>
</dbReference>
<protein>
    <recommendedName>
        <fullName evidence="4">Amidohydrolase 3 domain-containing protein</fullName>
    </recommendedName>
</protein>
<sequence length="493" mass="53698">MYDLVIANGRVMDPETGFDSVANVGVLDGQIAAISTDSLDGKDWIDASGLVVAPGFVDGHSHSSNDWFGVKKGILDGRTTQLDLEAGAWPVDVYYNRMEGRAQANYGATVGHLPIRDDVFSNIVPNTGNLFLEMWKSKNQWSVRTATNEEVEIIVNLAETGLKKGALGIGTPVGYAVTGISAYELNRVWAVAGKYKSFATVHGRFSSKSLPTEGMLGILEAIGNSRVVGAGLIVHHYHAQVLSQVEEMARLVDDANANGAKFILEMYPYTFGSSILMADYLHPDNYQNNMGHTYEDITLVKTMKPLTKEIYETELRENPGATILFEHCREEDMVKAMAWPTVCIGSDAVPYIDADGCHNEEGATTVPYDTPDEEAHGHPRGAGTYAKVFRYAREQKTMPLMTAVSKTSYLLCKFLEDNGVAQMAKKGRIKVGCDADITIFDPETITDNATRENGAAASSGIPHVIVNGIPIVRNSTIVEGVYPGRPIRNPILE</sequence>
<dbReference type="Gene3D" id="2.30.40.10">
    <property type="entry name" value="Urease, subunit C, domain 1"/>
    <property type="match status" value="1"/>
</dbReference>
<dbReference type="Proteomes" id="UP001157974">
    <property type="component" value="Unassembled WGS sequence"/>
</dbReference>
<dbReference type="GO" id="GO:0016811">
    <property type="term" value="F:hydrolase activity, acting on carbon-nitrogen (but not peptide) bonds, in linear amides"/>
    <property type="evidence" value="ECO:0007669"/>
    <property type="project" value="InterPro"/>
</dbReference>
<keyword evidence="3" id="KW-1185">Reference proteome</keyword>
<proteinExistence type="inferred from homology"/>
<dbReference type="Gene3D" id="3.20.20.140">
    <property type="entry name" value="Metal-dependent hydrolases"/>
    <property type="match status" value="1"/>
</dbReference>
<accession>A0AAV8V2G9</accession>
<dbReference type="InterPro" id="IPR032466">
    <property type="entry name" value="Metal_Hydrolase"/>
</dbReference>